<dbReference type="RefSeq" id="WP_226578908.1">
    <property type="nucleotide sequence ID" value="NZ_BLAY01000028.1"/>
</dbReference>
<dbReference type="GO" id="GO:0006080">
    <property type="term" value="P:substituted mannan metabolic process"/>
    <property type="evidence" value="ECO:0007669"/>
    <property type="project" value="InterPro"/>
</dbReference>
<dbReference type="PROSITE" id="PS51764">
    <property type="entry name" value="GH26"/>
    <property type="match status" value="1"/>
</dbReference>
<accession>A0AAV3X9P7</accession>
<protein>
    <submittedName>
        <fullName evidence="6">Glycoside hydrolase family 26</fullName>
    </submittedName>
</protein>
<evidence type="ECO:0000313" key="6">
    <source>
        <dbReference type="EMBL" id="GET37440.1"/>
    </source>
</evidence>
<dbReference type="SUPFAM" id="SSF51445">
    <property type="entry name" value="(Trans)glycosidases"/>
    <property type="match status" value="1"/>
</dbReference>
<sequence length="300" mass="34217">MSKVLDYLNSISGSKTVAGQHNREPISEPAKWTEAIHNTTGKYPGLWSSDFLFEQDNIDSRQTMIDEAKKQWDRGAIVNLMYHACPPTQSEACGWEGGVKSQLSDDEWNELIADGTDLNNVWKSRLDIIAEFLQELKDRGVEVLWRPLHEMNQGVFWWGGRPGSNGSRKLYQITHDYMVKTKGLTNLIWVWNMQDFPSLSQDLSDYNPGDSYWDVAALDFYNGDGFTADKYNAMVSVANGKPIAIGECDRLPTANELAVQPLWSFFMGWSELVYEKNSESEIRVLYNAANVLTRDQLPRW</sequence>
<evidence type="ECO:0000256" key="4">
    <source>
        <dbReference type="PROSITE-ProRule" id="PRU01100"/>
    </source>
</evidence>
<proteinExistence type="inferred from homology"/>
<keyword evidence="7" id="KW-1185">Reference proteome</keyword>
<feature type="domain" description="GH26" evidence="5">
    <location>
        <begin position="1"/>
        <end position="295"/>
    </location>
</feature>
<dbReference type="EMBL" id="BLAY01000028">
    <property type="protein sequence ID" value="GET37440.1"/>
    <property type="molecule type" value="Genomic_DNA"/>
</dbReference>
<dbReference type="PRINTS" id="PR00739">
    <property type="entry name" value="GLHYDRLASE26"/>
</dbReference>
<dbReference type="InterPro" id="IPR022790">
    <property type="entry name" value="GH26_dom"/>
</dbReference>
<feature type="active site" description="Proton donor" evidence="4">
    <location>
        <position position="150"/>
    </location>
</feature>
<keyword evidence="2 4" id="KW-0378">Hydrolase</keyword>
<comment type="similarity">
    <text evidence="1 4">Belongs to the glycosyl hydrolase 26 family.</text>
</comment>
<reference evidence="6" key="1">
    <citation type="submission" date="2019-10" db="EMBL/GenBank/DDBJ databases">
        <title>Draft genome sequece of Microseira wollei NIES-4236.</title>
        <authorList>
            <person name="Yamaguchi H."/>
            <person name="Suzuki S."/>
            <person name="Kawachi M."/>
        </authorList>
    </citation>
    <scope>NUCLEOTIDE SEQUENCE</scope>
    <source>
        <strain evidence="6">NIES-4236</strain>
    </source>
</reference>
<dbReference type="GO" id="GO:0016985">
    <property type="term" value="F:mannan endo-1,4-beta-mannosidase activity"/>
    <property type="evidence" value="ECO:0007669"/>
    <property type="project" value="InterPro"/>
</dbReference>
<name>A0AAV3X9P7_9CYAN</name>
<evidence type="ECO:0000313" key="7">
    <source>
        <dbReference type="Proteomes" id="UP001050975"/>
    </source>
</evidence>
<dbReference type="AlphaFoldDB" id="A0AAV3X9P7"/>
<dbReference type="InterPro" id="IPR017853">
    <property type="entry name" value="GH"/>
</dbReference>
<keyword evidence="3 4" id="KW-0326">Glycosidase</keyword>
<dbReference type="InterPro" id="IPR000805">
    <property type="entry name" value="Glyco_hydro_26"/>
</dbReference>
<comment type="caution">
    <text evidence="6">The sequence shown here is derived from an EMBL/GenBank/DDBJ whole genome shotgun (WGS) entry which is preliminary data.</text>
</comment>
<dbReference type="Proteomes" id="UP001050975">
    <property type="component" value="Unassembled WGS sequence"/>
</dbReference>
<evidence type="ECO:0000259" key="5">
    <source>
        <dbReference type="PROSITE" id="PS51764"/>
    </source>
</evidence>
<dbReference type="Gene3D" id="3.20.20.80">
    <property type="entry name" value="Glycosidases"/>
    <property type="match status" value="1"/>
</dbReference>
<evidence type="ECO:0000256" key="2">
    <source>
        <dbReference type="ARBA" id="ARBA00022801"/>
    </source>
</evidence>
<dbReference type="Pfam" id="PF02156">
    <property type="entry name" value="Glyco_hydro_26"/>
    <property type="match status" value="1"/>
</dbReference>
<feature type="active site" description="Nucleophile" evidence="4">
    <location>
        <position position="247"/>
    </location>
</feature>
<evidence type="ECO:0000256" key="3">
    <source>
        <dbReference type="ARBA" id="ARBA00023295"/>
    </source>
</evidence>
<gene>
    <name evidence="6" type="ORF">MiSe_21930</name>
</gene>
<dbReference type="PANTHER" id="PTHR40079">
    <property type="entry name" value="MANNAN ENDO-1,4-BETA-MANNOSIDASE E-RELATED"/>
    <property type="match status" value="1"/>
</dbReference>
<organism evidence="6 7">
    <name type="scientific">Microseira wollei NIES-4236</name>
    <dbReference type="NCBI Taxonomy" id="2530354"/>
    <lineage>
        <taxon>Bacteria</taxon>
        <taxon>Bacillati</taxon>
        <taxon>Cyanobacteriota</taxon>
        <taxon>Cyanophyceae</taxon>
        <taxon>Oscillatoriophycideae</taxon>
        <taxon>Aerosakkonematales</taxon>
        <taxon>Aerosakkonemataceae</taxon>
        <taxon>Microseira</taxon>
    </lineage>
</organism>
<dbReference type="PANTHER" id="PTHR40079:SF4">
    <property type="entry name" value="GH26 DOMAIN-CONTAINING PROTEIN-RELATED"/>
    <property type="match status" value="1"/>
</dbReference>
<evidence type="ECO:0000256" key="1">
    <source>
        <dbReference type="ARBA" id="ARBA00007754"/>
    </source>
</evidence>